<organism evidence="2 3">
    <name type="scientific">Bdellovibrio bacteriovorus</name>
    <dbReference type="NCBI Taxonomy" id="959"/>
    <lineage>
        <taxon>Bacteria</taxon>
        <taxon>Pseudomonadati</taxon>
        <taxon>Bdellovibrionota</taxon>
        <taxon>Bdellovibrionia</taxon>
        <taxon>Bdellovibrionales</taxon>
        <taxon>Pseudobdellovibrionaceae</taxon>
        <taxon>Bdellovibrio</taxon>
    </lineage>
</organism>
<evidence type="ECO:0000313" key="2">
    <source>
        <dbReference type="EMBL" id="KYG60750.1"/>
    </source>
</evidence>
<reference evidence="2 3" key="1">
    <citation type="submission" date="2016-03" db="EMBL/GenBank/DDBJ databases">
        <authorList>
            <person name="Ploux O."/>
        </authorList>
    </citation>
    <scope>NUCLEOTIDE SEQUENCE [LARGE SCALE GENOMIC DNA]</scope>
    <source>
        <strain evidence="2 3">BER2</strain>
    </source>
</reference>
<evidence type="ECO:0000313" key="3">
    <source>
        <dbReference type="Proteomes" id="UP000075391"/>
    </source>
</evidence>
<evidence type="ECO:0000256" key="1">
    <source>
        <dbReference type="SAM" id="Coils"/>
    </source>
</evidence>
<dbReference type="OrthoDB" id="5288375at2"/>
<dbReference type="RefSeq" id="WP_063245004.1">
    <property type="nucleotide sequence ID" value="NZ_LUKF01000019.1"/>
</dbReference>
<protein>
    <submittedName>
        <fullName evidence="2">Uncharacterized protein</fullName>
    </submittedName>
</protein>
<comment type="caution">
    <text evidence="2">The sequence shown here is derived from an EMBL/GenBank/DDBJ whole genome shotgun (WGS) entry which is preliminary data.</text>
</comment>
<dbReference type="AlphaFoldDB" id="A0A150WCY5"/>
<proteinExistence type="predicted"/>
<dbReference type="Gene3D" id="3.40.50.1460">
    <property type="match status" value="1"/>
</dbReference>
<gene>
    <name evidence="2" type="ORF">AZI85_12225</name>
</gene>
<accession>A0A150WCY5</accession>
<sequence>MFSKKIALGIFVTAVSFLAWAKKEIVFFGGGGEPDGQTTIFDATYGNFAPFREGSGWKARSYFDGGHHISEALAEDMFKGANKPMTAENMKAEVASLKKRIQSGDLKSGDQLLITVATHGAKQKDGQRTHSVATTDNKFNMDELKQLRDLAEAKGVQLGIVDMSCHSGPVTSLGSDKTCVVSMGGEGVAWNVSGDKFGQLLTKGNSLESAFLASRKDPKALVLGAPQISTDAGKKAFSATKFLTNSLMAADQLAEIPLSKMSCYGTNSIPYLRLVSDLKEVDKAAGFQSYYKYARVQMGLDKSKNQPVIDKLKAALDDYNSARDKIVKAHEQAEKLNKSECINVADTKMCGTKEQFIAGVTALTEKKKLKGLTVREQTELSMYQKYVNTDAFKTWQSLRSNFRNDKTLHDKAMNVARAEREVYDELYKVYSSENKKPNPCRDFKL</sequence>
<feature type="coiled-coil region" evidence="1">
    <location>
        <begin position="312"/>
        <end position="339"/>
    </location>
</feature>
<dbReference type="EMBL" id="LUKF01000019">
    <property type="protein sequence ID" value="KYG60750.1"/>
    <property type="molecule type" value="Genomic_DNA"/>
</dbReference>
<keyword evidence="1" id="KW-0175">Coiled coil</keyword>
<name>A0A150WCY5_BDEBC</name>
<dbReference type="Proteomes" id="UP000075391">
    <property type="component" value="Unassembled WGS sequence"/>
</dbReference>